<dbReference type="InterPro" id="IPR010998">
    <property type="entry name" value="Integrase_recombinase_N"/>
</dbReference>
<gene>
    <name evidence="6" type="ORF">C3942_17310</name>
</gene>
<evidence type="ECO:0000256" key="1">
    <source>
        <dbReference type="ARBA" id="ARBA00022829"/>
    </source>
</evidence>
<dbReference type="InterPro" id="IPR013762">
    <property type="entry name" value="Integrase-like_cat_sf"/>
</dbReference>
<dbReference type="Gene3D" id="1.10.443.10">
    <property type="entry name" value="Intergrase catalytic core"/>
    <property type="match status" value="1"/>
</dbReference>
<keyword evidence="7" id="KW-1185">Reference proteome</keyword>
<keyword evidence="4" id="KW-0233">DNA recombination</keyword>
<dbReference type="GO" id="GO:0007059">
    <property type="term" value="P:chromosome segregation"/>
    <property type="evidence" value="ECO:0007669"/>
    <property type="project" value="UniProtKB-KW"/>
</dbReference>
<feature type="domain" description="Tyr recombinase" evidence="5">
    <location>
        <begin position="172"/>
        <end position="365"/>
    </location>
</feature>
<dbReference type="Pfam" id="PF00589">
    <property type="entry name" value="Phage_integrase"/>
    <property type="match status" value="1"/>
</dbReference>
<dbReference type="InterPro" id="IPR050090">
    <property type="entry name" value="Tyrosine_recombinase_XerCD"/>
</dbReference>
<dbReference type="RefSeq" id="WP_104231610.1">
    <property type="nucleotide sequence ID" value="NZ_PSNW01000010.1"/>
</dbReference>
<dbReference type="PANTHER" id="PTHR30349:SF81">
    <property type="entry name" value="TYROSINE RECOMBINASE XERC"/>
    <property type="match status" value="1"/>
</dbReference>
<dbReference type="CDD" id="cd00799">
    <property type="entry name" value="INT_Cre_C"/>
    <property type="match status" value="1"/>
</dbReference>
<dbReference type="GO" id="GO:0003677">
    <property type="term" value="F:DNA binding"/>
    <property type="evidence" value="ECO:0007669"/>
    <property type="project" value="UniProtKB-KW"/>
</dbReference>
<dbReference type="AlphaFoldDB" id="A0A2S5TCR5"/>
<keyword evidence="2" id="KW-0229">DNA integration</keyword>
<evidence type="ECO:0000256" key="4">
    <source>
        <dbReference type="ARBA" id="ARBA00023172"/>
    </source>
</evidence>
<dbReference type="GO" id="GO:0015074">
    <property type="term" value="P:DNA integration"/>
    <property type="evidence" value="ECO:0007669"/>
    <property type="project" value="UniProtKB-KW"/>
</dbReference>
<keyword evidence="1" id="KW-0159">Chromosome partition</keyword>
<evidence type="ECO:0000259" key="5">
    <source>
        <dbReference type="PROSITE" id="PS51898"/>
    </source>
</evidence>
<dbReference type="PROSITE" id="PS51898">
    <property type="entry name" value="TYR_RECOMBINASE"/>
    <property type="match status" value="1"/>
</dbReference>
<reference evidence="6 7" key="1">
    <citation type="submission" date="2018-02" db="EMBL/GenBank/DDBJ databases">
        <title>Genome sequencing of Solimonas sp. HR-BB.</title>
        <authorList>
            <person name="Lee Y."/>
            <person name="Jeon C.O."/>
        </authorList>
    </citation>
    <scope>NUCLEOTIDE SEQUENCE [LARGE SCALE GENOMIC DNA]</scope>
    <source>
        <strain evidence="6 7">HR-BB</strain>
    </source>
</reference>
<dbReference type="OrthoDB" id="5914130at2"/>
<dbReference type="InterPro" id="IPR011010">
    <property type="entry name" value="DNA_brk_join_enz"/>
</dbReference>
<name>A0A2S5TCR5_9GAMM</name>
<dbReference type="EMBL" id="PSNW01000010">
    <property type="protein sequence ID" value="PPE72800.1"/>
    <property type="molecule type" value="Genomic_DNA"/>
</dbReference>
<evidence type="ECO:0000313" key="6">
    <source>
        <dbReference type="EMBL" id="PPE72800.1"/>
    </source>
</evidence>
<evidence type="ECO:0000256" key="2">
    <source>
        <dbReference type="ARBA" id="ARBA00022908"/>
    </source>
</evidence>
<dbReference type="Proteomes" id="UP000238220">
    <property type="component" value="Unassembled WGS sequence"/>
</dbReference>
<dbReference type="GO" id="GO:0006310">
    <property type="term" value="P:DNA recombination"/>
    <property type="evidence" value="ECO:0007669"/>
    <property type="project" value="UniProtKB-KW"/>
</dbReference>
<dbReference type="InterPro" id="IPR002104">
    <property type="entry name" value="Integrase_catalytic"/>
</dbReference>
<keyword evidence="3" id="KW-0238">DNA-binding</keyword>
<dbReference type="Gene3D" id="1.10.150.130">
    <property type="match status" value="1"/>
</dbReference>
<dbReference type="SUPFAM" id="SSF56349">
    <property type="entry name" value="DNA breaking-rejoining enzymes"/>
    <property type="match status" value="1"/>
</dbReference>
<dbReference type="SUPFAM" id="SSF47823">
    <property type="entry name" value="lambda integrase-like, N-terminal domain"/>
    <property type="match status" value="1"/>
</dbReference>
<accession>A0A2S5TCR5</accession>
<protein>
    <submittedName>
        <fullName evidence="6">Integrase</fullName>
    </submittedName>
</protein>
<proteinExistence type="predicted"/>
<sequence>MAANPSPRKRRLKNAPATVIEPAALISPSELGDAARRAAEEILVAGQAENTVRSYRSALRYWCAWAQARYGQALALPVAVPTVLQFLVDHLARGPIDQPVCELPPAIDELLVRSDFKRQAGPLKMNTVVHRLAVLSKLHQLRRQPNPCEDPQVRQVLSSAKRAASKRGEIVTKKTAATREPLEAMLATCDDSLEGIRDRALLLFAWASGGRRRSEVADAIVERLAKADGGNYSYRLHRSKTNQDGSQAQPDKPIRGPAAEALRAWLEASAVTEGAIFRRLWKTRVGPALTAESVANIVRKRATLAGLEGDWAGHSMRSGFVSEAGRNDIPIGDVMAMTEHRTVQTVMGYYRSGELATNAVGNLLGQRPRPGTATPE</sequence>
<evidence type="ECO:0000256" key="3">
    <source>
        <dbReference type="ARBA" id="ARBA00023125"/>
    </source>
</evidence>
<evidence type="ECO:0000313" key="7">
    <source>
        <dbReference type="Proteomes" id="UP000238220"/>
    </source>
</evidence>
<organism evidence="6 7">
    <name type="scientific">Solimonas fluminis</name>
    <dbReference type="NCBI Taxonomy" id="2086571"/>
    <lineage>
        <taxon>Bacteria</taxon>
        <taxon>Pseudomonadati</taxon>
        <taxon>Pseudomonadota</taxon>
        <taxon>Gammaproteobacteria</taxon>
        <taxon>Nevskiales</taxon>
        <taxon>Nevskiaceae</taxon>
        <taxon>Solimonas</taxon>
    </lineage>
</organism>
<comment type="caution">
    <text evidence="6">The sequence shown here is derived from an EMBL/GenBank/DDBJ whole genome shotgun (WGS) entry which is preliminary data.</text>
</comment>
<dbReference type="PANTHER" id="PTHR30349">
    <property type="entry name" value="PHAGE INTEGRASE-RELATED"/>
    <property type="match status" value="1"/>
</dbReference>